<dbReference type="EMBL" id="FMWK01000002">
    <property type="protein sequence ID" value="SCZ76744.1"/>
    <property type="molecule type" value="Genomic_DNA"/>
</dbReference>
<dbReference type="RefSeq" id="WP_028248485.1">
    <property type="nucleotide sequence ID" value="NZ_FMWK01000002.1"/>
</dbReference>
<sequence>MTKKDMLKLLHNEEPVLRAEITALYSVLDHKLGLHGADVPITFGMDEKALGSYLPPSYDNEEQFQFSLFFIGFCMNDQLTKADRVNLYKHEYAHYMTRHISIPEKYNWQPGVHGSAWKYCCSLIGAIPSDYYIENASIQKIDYDSVLERPSVDHKQVQMLDTYRTQKMYANMENAKVKYEVGDVVTHPKFGEGTVKEIEKQPSSVRLHIAFGDEVKVIDQKWLVKTRYQRVADR</sequence>
<protein>
    <submittedName>
        <fullName evidence="1">Uncharacterized protein</fullName>
    </submittedName>
</protein>
<reference evidence="1 2" key="1">
    <citation type="submission" date="2016-10" db="EMBL/GenBank/DDBJ databases">
        <authorList>
            <person name="de Groot N.N."/>
        </authorList>
    </citation>
    <scope>NUCLEOTIDE SEQUENCE [LARGE SCALE GENOMIC DNA]</scope>
    <source>
        <strain evidence="1 2">DSM 10317</strain>
    </source>
</reference>
<dbReference type="AlphaFoldDB" id="A0A1G5RRR4"/>
<dbReference type="Pfam" id="PF21196">
    <property type="entry name" value="PcrA_UvrD_tudor"/>
    <property type="match status" value="1"/>
</dbReference>
<organism evidence="1 2">
    <name type="scientific">Pseudobutyrivibrio xylanivorans</name>
    <dbReference type="NCBI Taxonomy" id="185007"/>
    <lineage>
        <taxon>Bacteria</taxon>
        <taxon>Bacillati</taxon>
        <taxon>Bacillota</taxon>
        <taxon>Clostridia</taxon>
        <taxon>Lachnospirales</taxon>
        <taxon>Lachnospiraceae</taxon>
        <taxon>Pseudobutyrivibrio</taxon>
    </lineage>
</organism>
<dbReference type="Proteomes" id="UP000199428">
    <property type="component" value="Unassembled WGS sequence"/>
</dbReference>
<evidence type="ECO:0000313" key="2">
    <source>
        <dbReference type="Proteomes" id="UP000199428"/>
    </source>
</evidence>
<name>A0A1G5RRR4_PSEXY</name>
<proteinExistence type="predicted"/>
<evidence type="ECO:0000313" key="1">
    <source>
        <dbReference type="EMBL" id="SCZ76744.1"/>
    </source>
</evidence>
<gene>
    <name evidence="1" type="ORF">SAMN02910350_00422</name>
</gene>
<accession>A0A1G5RRR4</accession>